<keyword evidence="10" id="KW-1185">Reference proteome</keyword>
<comment type="pathway">
    <text evidence="1">Lipid metabolism; fatty acid biosynthesis.</text>
</comment>
<dbReference type="Proteomes" id="UP000285301">
    <property type="component" value="Unassembled WGS sequence"/>
</dbReference>
<dbReference type="PRINTS" id="PR00080">
    <property type="entry name" value="SDRFAMILY"/>
</dbReference>
<reference evidence="8 10" key="1">
    <citation type="journal article" date="2018" name="Gigascience">
        <title>Genomes of trombidid mites reveal novel predicted allergens and laterally-transferred genes associated with secondary metabolism.</title>
        <authorList>
            <person name="Dong X."/>
            <person name="Chaisiri K."/>
            <person name="Xia D."/>
            <person name="Armstrong S.D."/>
            <person name="Fang Y."/>
            <person name="Donnelly M.J."/>
            <person name="Kadowaki T."/>
            <person name="McGarry J.W."/>
            <person name="Darby A.C."/>
            <person name="Makepeace B.L."/>
        </authorList>
    </citation>
    <scope>NUCLEOTIDE SEQUENCE [LARGE SCALE GENOMIC DNA]</scope>
    <source>
        <strain evidence="8">UoL-WK</strain>
    </source>
</reference>
<evidence type="ECO:0000313" key="7">
    <source>
        <dbReference type="EMBL" id="RWS07348.1"/>
    </source>
</evidence>
<evidence type="ECO:0000256" key="1">
    <source>
        <dbReference type="ARBA" id="ARBA00005194"/>
    </source>
</evidence>
<keyword evidence="3" id="KW-0560">Oxidoreductase</keyword>
<dbReference type="SUPFAM" id="SSF51735">
    <property type="entry name" value="NAD(P)-binding Rossmann-fold domains"/>
    <property type="match status" value="1"/>
</dbReference>
<name>A0A3S3PSE4_9ACAR</name>
<dbReference type="EMBL" id="NCKU01002383">
    <property type="protein sequence ID" value="RWS09703.1"/>
    <property type="molecule type" value="Genomic_DNA"/>
</dbReference>
<proteinExistence type="inferred from homology"/>
<evidence type="ECO:0000313" key="8">
    <source>
        <dbReference type="EMBL" id="RWS07357.1"/>
    </source>
</evidence>
<comment type="caution">
    <text evidence="8">The sequence shown here is derived from an EMBL/GenBank/DDBJ whole genome shotgun (WGS) entry which is preliminary data.</text>
</comment>
<evidence type="ECO:0000313" key="9">
    <source>
        <dbReference type="EMBL" id="RWS09703.1"/>
    </source>
</evidence>
<dbReference type="OrthoDB" id="294295at2759"/>
<dbReference type="InterPro" id="IPR020904">
    <property type="entry name" value="Sc_DH/Rdtase_CS"/>
</dbReference>
<evidence type="ECO:0000256" key="4">
    <source>
        <dbReference type="ARBA" id="ARBA00041580"/>
    </source>
</evidence>
<evidence type="ECO:0000313" key="6">
    <source>
        <dbReference type="EMBL" id="RWS06229.1"/>
    </source>
</evidence>
<reference evidence="8" key="2">
    <citation type="submission" date="2018-11" db="EMBL/GenBank/DDBJ databases">
        <title>Trombidioid mite genomics.</title>
        <authorList>
            <person name="Dong X."/>
        </authorList>
    </citation>
    <scope>NUCLEOTIDE SEQUENCE</scope>
    <source>
        <strain evidence="8">UoL-WK</strain>
    </source>
</reference>
<evidence type="ECO:0000256" key="3">
    <source>
        <dbReference type="ARBA" id="ARBA00023002"/>
    </source>
</evidence>
<dbReference type="EMBL" id="NCKU01003535">
    <property type="protein sequence ID" value="RWS07348.1"/>
    <property type="molecule type" value="Genomic_DNA"/>
</dbReference>
<dbReference type="EMBL" id="NCKU01004257">
    <property type="protein sequence ID" value="RWS06229.1"/>
    <property type="molecule type" value="Genomic_DNA"/>
</dbReference>
<dbReference type="InterPro" id="IPR002347">
    <property type="entry name" value="SDR_fam"/>
</dbReference>
<organism evidence="8 10">
    <name type="scientific">Dinothrombium tinctorium</name>
    <dbReference type="NCBI Taxonomy" id="1965070"/>
    <lineage>
        <taxon>Eukaryota</taxon>
        <taxon>Metazoa</taxon>
        <taxon>Ecdysozoa</taxon>
        <taxon>Arthropoda</taxon>
        <taxon>Chelicerata</taxon>
        <taxon>Arachnida</taxon>
        <taxon>Acari</taxon>
        <taxon>Acariformes</taxon>
        <taxon>Trombidiformes</taxon>
        <taxon>Prostigmata</taxon>
        <taxon>Anystina</taxon>
        <taxon>Parasitengona</taxon>
        <taxon>Trombidioidea</taxon>
        <taxon>Trombidiidae</taxon>
        <taxon>Dinothrombium</taxon>
    </lineage>
</organism>
<dbReference type="FunFam" id="3.40.50.720:FF:000173">
    <property type="entry name" value="3-oxoacyl-[acyl-carrier protein] reductase"/>
    <property type="match status" value="1"/>
</dbReference>
<dbReference type="AlphaFoldDB" id="A0A3S3PSE4"/>
<dbReference type="GO" id="GO:0016616">
    <property type="term" value="F:oxidoreductase activity, acting on the CH-OH group of donors, NAD or NADP as acceptor"/>
    <property type="evidence" value="ECO:0007669"/>
    <property type="project" value="TreeGrafter"/>
</dbReference>
<sequence>MANAAKHALICGGTRGIGLTVARTFLERGFNVSVLSRFDSNVRRAVDHLQAANVAKLRVNSYICDVSNERNVFDCFKEIEEQNKTIDVLVNCAAINVDSLLVKCAHSDIKNAIDTNLIGTMLTSKQCVKLMIRQRKGSIVNLGTTSIVALKGNIGQTVYSATKAGVIGFSKSLAKEVASKNITVNVVSPGIVETEMTESISKAGLLNLIPLKRFATSYEIAECVYFIANANFITGEVFIVDGGMSLQF</sequence>
<comment type="similarity">
    <text evidence="2">Belongs to the short-chain dehydrogenases/reductases (SDR) family.</text>
</comment>
<accession>A0A3S3PSE4</accession>
<dbReference type="PROSITE" id="PS00061">
    <property type="entry name" value="ADH_SHORT"/>
    <property type="match status" value="1"/>
</dbReference>
<dbReference type="Gene3D" id="3.40.50.720">
    <property type="entry name" value="NAD(P)-binding Rossmann-like Domain"/>
    <property type="match status" value="1"/>
</dbReference>
<dbReference type="PRINTS" id="PR00081">
    <property type="entry name" value="GDHRDH"/>
</dbReference>
<dbReference type="PANTHER" id="PTHR42760:SF133">
    <property type="entry name" value="3-OXOACYL-[ACYL-CARRIER-PROTEIN] REDUCTASE"/>
    <property type="match status" value="1"/>
</dbReference>
<dbReference type="GO" id="GO:0006633">
    <property type="term" value="P:fatty acid biosynthetic process"/>
    <property type="evidence" value="ECO:0007669"/>
    <property type="project" value="TreeGrafter"/>
</dbReference>
<evidence type="ECO:0000256" key="2">
    <source>
        <dbReference type="ARBA" id="ARBA00006484"/>
    </source>
</evidence>
<dbReference type="STRING" id="1965070.A0A3S3PSE4"/>
<dbReference type="GO" id="GO:0048038">
    <property type="term" value="F:quinone binding"/>
    <property type="evidence" value="ECO:0007669"/>
    <property type="project" value="TreeGrafter"/>
</dbReference>
<gene>
    <name evidence="6" type="ORF">B4U79_00072</name>
    <name evidence="9" type="ORF">B4U79_00106</name>
    <name evidence="8" type="ORF">B4U79_07964</name>
    <name evidence="7" type="ORF">B4U79_15159</name>
</gene>
<protein>
    <recommendedName>
        <fullName evidence="5">3-ketoacyl-[acyl-carrier-protein] reductase beta subunit</fullName>
    </recommendedName>
    <alternativeName>
        <fullName evidence="4">Quinone reductase CBR4</fullName>
    </alternativeName>
</protein>
<evidence type="ECO:0000313" key="10">
    <source>
        <dbReference type="Proteomes" id="UP000285301"/>
    </source>
</evidence>
<dbReference type="Pfam" id="PF13561">
    <property type="entry name" value="adh_short_C2"/>
    <property type="match status" value="1"/>
</dbReference>
<dbReference type="InterPro" id="IPR036291">
    <property type="entry name" value="NAD(P)-bd_dom_sf"/>
</dbReference>
<dbReference type="EMBL" id="NCKU01003531">
    <property type="protein sequence ID" value="RWS07357.1"/>
    <property type="molecule type" value="Genomic_DNA"/>
</dbReference>
<dbReference type="PANTHER" id="PTHR42760">
    <property type="entry name" value="SHORT-CHAIN DEHYDROGENASES/REDUCTASES FAMILY MEMBER"/>
    <property type="match status" value="1"/>
</dbReference>
<evidence type="ECO:0000256" key="5">
    <source>
        <dbReference type="ARBA" id="ARBA00041707"/>
    </source>
</evidence>